<gene>
    <name evidence="2" type="ORF">T05_15277</name>
</gene>
<reference evidence="2 3" key="1">
    <citation type="submission" date="2015-01" db="EMBL/GenBank/DDBJ databases">
        <title>Evolution of Trichinella species and genotypes.</title>
        <authorList>
            <person name="Korhonen P.K."/>
            <person name="Edoardo P."/>
            <person name="Giuseppe L.R."/>
            <person name="Gasser R.B."/>
        </authorList>
    </citation>
    <scope>NUCLEOTIDE SEQUENCE [LARGE SCALE GENOMIC DNA]</scope>
    <source>
        <strain evidence="2">ISS417</strain>
    </source>
</reference>
<feature type="compositionally biased region" description="Polar residues" evidence="1">
    <location>
        <begin position="26"/>
        <end position="36"/>
    </location>
</feature>
<dbReference type="AlphaFoldDB" id="A0A0V0T4U8"/>
<protein>
    <submittedName>
        <fullName evidence="2">Uncharacterized protein</fullName>
    </submittedName>
</protein>
<accession>A0A0V0T4U8</accession>
<feature type="compositionally biased region" description="Basic and acidic residues" evidence="1">
    <location>
        <begin position="1"/>
        <end position="16"/>
    </location>
</feature>
<dbReference type="EMBL" id="JYDJ01000648">
    <property type="protein sequence ID" value="KRX34032.1"/>
    <property type="molecule type" value="Genomic_DNA"/>
</dbReference>
<evidence type="ECO:0000313" key="2">
    <source>
        <dbReference type="EMBL" id="KRX34032.1"/>
    </source>
</evidence>
<evidence type="ECO:0000256" key="1">
    <source>
        <dbReference type="SAM" id="MobiDB-lite"/>
    </source>
</evidence>
<comment type="caution">
    <text evidence="2">The sequence shown here is derived from an EMBL/GenBank/DDBJ whole genome shotgun (WGS) entry which is preliminary data.</text>
</comment>
<keyword evidence="3" id="KW-1185">Reference proteome</keyword>
<sequence length="100" mass="10665">MLPTKRELGKRGDRAGSNRTNDTDTEINPQGDTGASSFGDDCGSNPVEATNEPAGETELLCHILSDKRPLSSCIKQTVDDHLPFTVTMSKSSNDLQPSSA</sequence>
<proteinExistence type="predicted"/>
<name>A0A0V0T4U8_9BILA</name>
<feature type="region of interest" description="Disordered" evidence="1">
    <location>
        <begin position="1"/>
        <end position="51"/>
    </location>
</feature>
<evidence type="ECO:0000313" key="3">
    <source>
        <dbReference type="Proteomes" id="UP000055048"/>
    </source>
</evidence>
<dbReference type="Proteomes" id="UP000055048">
    <property type="component" value="Unassembled WGS sequence"/>
</dbReference>
<organism evidence="2 3">
    <name type="scientific">Trichinella murrelli</name>
    <dbReference type="NCBI Taxonomy" id="144512"/>
    <lineage>
        <taxon>Eukaryota</taxon>
        <taxon>Metazoa</taxon>
        <taxon>Ecdysozoa</taxon>
        <taxon>Nematoda</taxon>
        <taxon>Enoplea</taxon>
        <taxon>Dorylaimia</taxon>
        <taxon>Trichinellida</taxon>
        <taxon>Trichinellidae</taxon>
        <taxon>Trichinella</taxon>
    </lineage>
</organism>